<dbReference type="CDD" id="cd13891">
    <property type="entry name" value="CuRO_3_CotA_like"/>
    <property type="match status" value="1"/>
</dbReference>
<keyword evidence="2" id="KW-0167">Capsid protein</keyword>
<dbReference type="Pfam" id="PF07731">
    <property type="entry name" value="Cu-oxidase_2"/>
    <property type="match status" value="1"/>
</dbReference>
<keyword evidence="2" id="KW-0946">Virion</keyword>
<dbReference type="InterPro" id="IPR011706">
    <property type="entry name" value="Cu-oxidase_C"/>
</dbReference>
<dbReference type="SUPFAM" id="SSF49503">
    <property type="entry name" value="Cupredoxins"/>
    <property type="match status" value="3"/>
</dbReference>
<dbReference type="PROSITE" id="PS51318">
    <property type="entry name" value="TAT"/>
    <property type="match status" value="1"/>
</dbReference>
<dbReference type="InterPro" id="IPR006311">
    <property type="entry name" value="TAT_signal"/>
</dbReference>
<evidence type="ECO:0000313" key="2">
    <source>
        <dbReference type="EMBL" id="BDG09336.1"/>
    </source>
</evidence>
<dbReference type="PANTHER" id="PTHR48267">
    <property type="entry name" value="CUPREDOXIN SUPERFAMILY PROTEIN"/>
    <property type="match status" value="1"/>
</dbReference>
<evidence type="ECO:0000259" key="1">
    <source>
        <dbReference type="Pfam" id="PF07731"/>
    </source>
</evidence>
<organism evidence="2 3">
    <name type="scientific">Anaeromyxobacter paludicola</name>
    <dbReference type="NCBI Taxonomy" id="2918171"/>
    <lineage>
        <taxon>Bacteria</taxon>
        <taxon>Pseudomonadati</taxon>
        <taxon>Myxococcota</taxon>
        <taxon>Myxococcia</taxon>
        <taxon>Myxococcales</taxon>
        <taxon>Cystobacterineae</taxon>
        <taxon>Anaeromyxobacteraceae</taxon>
        <taxon>Anaeromyxobacter</taxon>
    </lineage>
</organism>
<reference evidence="3" key="1">
    <citation type="journal article" date="2022" name="Int. J. Syst. Evol. Microbiol.">
        <title>Anaeromyxobacter oryzae sp. nov., Anaeromyxobacter diazotrophicus sp. nov. and Anaeromyxobacter paludicola sp. nov., isolated from paddy soils.</title>
        <authorList>
            <person name="Itoh H."/>
            <person name="Xu Z."/>
            <person name="Mise K."/>
            <person name="Masuda Y."/>
            <person name="Ushijima N."/>
            <person name="Hayakawa C."/>
            <person name="Shiratori Y."/>
            <person name="Senoo K."/>
        </authorList>
    </citation>
    <scope>NUCLEOTIDE SEQUENCE [LARGE SCALE GENOMIC DNA]</scope>
    <source>
        <strain evidence="3">Red630</strain>
    </source>
</reference>
<feature type="domain" description="Plastocyanin-like" evidence="1">
    <location>
        <begin position="544"/>
        <end position="669"/>
    </location>
</feature>
<dbReference type="CDD" id="cd13844">
    <property type="entry name" value="CuRO_1_BOD_CotA_like"/>
    <property type="match status" value="1"/>
</dbReference>
<sequence length="670" mass="73644">MNRREFLRWTALGGAALAFRPRLAWAFSQTVKLRKFIQPLPGLGAGGIPLATPDRASIPGTDLYTIEAGEYRHQFHPDLPPSRLWGYADLNGVHGYLGGLIVATRDRPVRLRVHNRLPAQHPLPVDRTLCGAEGPDNRIAVHLHGGFVPWTSDGGPTSWFSPGNLQGETCLNRNPDGSAEYYYPNQQSARLMWYHDHAMGITRLNAYAGLATGYLVTDDVEQGFLSGGALPSIGIPLVLQEKTFVDGKDPNYTWGQVGDLWYPYLYEWQSPTGRWDYAPFAEPPGAVSGPLPVPSCVPEFFADTPVVNGAAYPYLEVQPRHYRFRILNGSQARFYNLQLYYADASGAEANLGRPGPAMVQIGTEGGFLPAPVTLNAPPQPIGFDPAGNAVRYTLLLAPAERADIVIDFSNVPPGSRLVLYNDAPAPFPMGDPLNDYFTGDPDQTAAGGAPTTRAGFGPNTRTLLQFRVLPLQGARDPASYDAIARGLVPLPPVPALDPAHAKVRDLTLNEDFDELGRLIQRLGTARQAGVDSQGLPTWGRNYMDPATETPRAGDVEVWRVFNLTGDTHPVHFHLVNVQVLSRQPFDPGAWNGKPRFTGPARPPDANERGWKETVRMNPGECTTVIMRFDLPQVPFAVPQSPRTGGYEYVWHCHILEHEEHDMMRPLVVTP</sequence>
<dbReference type="RefSeq" id="WP_248341476.1">
    <property type="nucleotide sequence ID" value="NZ_AP025592.1"/>
</dbReference>
<dbReference type="EMBL" id="AP025592">
    <property type="protein sequence ID" value="BDG09336.1"/>
    <property type="molecule type" value="Genomic_DNA"/>
</dbReference>
<dbReference type="Gene3D" id="2.60.40.420">
    <property type="entry name" value="Cupredoxins - blue copper proteins"/>
    <property type="match status" value="3"/>
</dbReference>
<name>A0ABM7XBX5_9BACT</name>
<dbReference type="Proteomes" id="UP001162734">
    <property type="component" value="Chromosome"/>
</dbReference>
<proteinExistence type="predicted"/>
<accession>A0ABM7XBX5</accession>
<evidence type="ECO:0000313" key="3">
    <source>
        <dbReference type="Proteomes" id="UP001162734"/>
    </source>
</evidence>
<keyword evidence="3" id="KW-1185">Reference proteome</keyword>
<gene>
    <name evidence="2" type="primary">cotA_2</name>
    <name evidence="2" type="ORF">AMPC_24490</name>
</gene>
<dbReference type="InterPro" id="IPR045087">
    <property type="entry name" value="Cu-oxidase_fam"/>
</dbReference>
<dbReference type="InterPro" id="IPR008972">
    <property type="entry name" value="Cupredoxin"/>
</dbReference>
<protein>
    <submittedName>
        <fullName evidence="2">Spore coat protein A</fullName>
    </submittedName>
</protein>
<dbReference type="PANTHER" id="PTHR48267:SF1">
    <property type="entry name" value="BILIRUBIN OXIDASE"/>
    <property type="match status" value="1"/>
</dbReference>